<dbReference type="InterPro" id="IPR006439">
    <property type="entry name" value="HAD-SF_hydro_IA"/>
</dbReference>
<dbReference type="EMBL" id="CP002281">
    <property type="protein sequence ID" value="ADO83093.1"/>
    <property type="molecule type" value="Genomic_DNA"/>
</dbReference>
<dbReference type="Pfam" id="PF00702">
    <property type="entry name" value="Hydrolase"/>
    <property type="match status" value="1"/>
</dbReference>
<dbReference type="PANTHER" id="PTHR43611">
    <property type="entry name" value="ALPHA-D-GLUCOSE 1-PHOSPHATE PHOSPHATASE"/>
    <property type="match status" value="1"/>
</dbReference>
<dbReference type="HOGENOM" id="CLU_045011_9_1_0"/>
<accession>E3H9I4</accession>
<dbReference type="PANTHER" id="PTHR43611:SF3">
    <property type="entry name" value="FLAVIN MONONUCLEOTIDE HYDROLASE 1, CHLOROPLATIC"/>
    <property type="match status" value="1"/>
</dbReference>
<dbReference type="SFLD" id="SFLDG01129">
    <property type="entry name" value="C1.5:_HAD__Beta-PGM__Phosphata"/>
    <property type="match status" value="1"/>
</dbReference>
<dbReference type="RefSeq" id="WP_013387760.1">
    <property type="nucleotide sequence ID" value="NC_014632.1"/>
</dbReference>
<organism evidence="1 2">
    <name type="scientific">Ilyobacter polytropus (strain ATCC 51220 / DSM 2926 / LMG 16218 / CuHBu1)</name>
    <dbReference type="NCBI Taxonomy" id="572544"/>
    <lineage>
        <taxon>Bacteria</taxon>
        <taxon>Fusobacteriati</taxon>
        <taxon>Fusobacteriota</taxon>
        <taxon>Fusobacteriia</taxon>
        <taxon>Fusobacteriales</taxon>
        <taxon>Fusobacteriaceae</taxon>
        <taxon>Ilyobacter</taxon>
    </lineage>
</organism>
<evidence type="ECO:0000313" key="1">
    <source>
        <dbReference type="EMBL" id="ADO83093.1"/>
    </source>
</evidence>
<name>E3H9I4_ILYPC</name>
<dbReference type="STRING" id="572544.Ilyop_1312"/>
<dbReference type="AlphaFoldDB" id="E3H9I4"/>
<dbReference type="eggNOG" id="COG1011">
    <property type="taxonomic scope" value="Bacteria"/>
</dbReference>
<keyword evidence="2" id="KW-1185">Reference proteome</keyword>
<keyword evidence="1" id="KW-0378">Hydrolase</keyword>
<dbReference type="Gene3D" id="3.40.50.1000">
    <property type="entry name" value="HAD superfamily/HAD-like"/>
    <property type="match status" value="1"/>
</dbReference>
<dbReference type="OrthoDB" id="9797415at2"/>
<evidence type="ECO:0000313" key="2">
    <source>
        <dbReference type="Proteomes" id="UP000006875"/>
    </source>
</evidence>
<dbReference type="Proteomes" id="UP000006875">
    <property type="component" value="Chromosome"/>
</dbReference>
<dbReference type="InterPro" id="IPR023198">
    <property type="entry name" value="PGP-like_dom2"/>
</dbReference>
<dbReference type="SUPFAM" id="SSF56784">
    <property type="entry name" value="HAD-like"/>
    <property type="match status" value="1"/>
</dbReference>
<gene>
    <name evidence="1" type="ordered locus">Ilyop_1312</name>
</gene>
<dbReference type="InterPro" id="IPR036412">
    <property type="entry name" value="HAD-like_sf"/>
</dbReference>
<dbReference type="GO" id="GO:0016787">
    <property type="term" value="F:hydrolase activity"/>
    <property type="evidence" value="ECO:0007669"/>
    <property type="project" value="UniProtKB-KW"/>
</dbReference>
<dbReference type="KEGG" id="ipo:Ilyop_1312"/>
<dbReference type="InterPro" id="IPR023214">
    <property type="entry name" value="HAD_sf"/>
</dbReference>
<proteinExistence type="predicted"/>
<dbReference type="NCBIfam" id="TIGR01509">
    <property type="entry name" value="HAD-SF-IA-v3"/>
    <property type="match status" value="1"/>
</dbReference>
<dbReference type="SFLD" id="SFLDS00003">
    <property type="entry name" value="Haloacid_Dehalogenase"/>
    <property type="match status" value="1"/>
</dbReference>
<dbReference type="Gene3D" id="1.10.150.240">
    <property type="entry name" value="Putative phosphatase, domain 2"/>
    <property type="match status" value="1"/>
</dbReference>
<sequence>MIKNIIFDLGRVLLNFEPLEYTYKKIPDKQRAYKIYQEIFKSNEWIMLDRGVITEEEAINRICDRDPENEQLIREVMNNWYEILTPMEDVVEILKKLKLMGYKIYFLSNFHMLAFEKISKKYHFFIGFDGGIVSYRENLLKPESEIYNTLSGRYDINPSESIFIDDTKENIISAEKLGFKTVLFTSSLNLKEKLLKYKCKL</sequence>
<protein>
    <submittedName>
        <fullName evidence="1">HAD-superfamily hydrolase, subfamily IA, variant 3</fullName>
    </submittedName>
</protein>
<reference evidence="1 2" key="1">
    <citation type="journal article" date="2010" name="Stand. Genomic Sci.">
        <title>Complete genome sequence of Ilyobacter polytropus type strain (CuHbu1).</title>
        <authorList>
            <person name="Sikorski J."/>
            <person name="Chertkov O."/>
            <person name="Lapidus A."/>
            <person name="Nolan M."/>
            <person name="Lucas S."/>
            <person name="Del Rio T.G."/>
            <person name="Tice H."/>
            <person name="Cheng J.F."/>
            <person name="Tapia R."/>
            <person name="Han C."/>
            <person name="Goodwin L."/>
            <person name="Pitluck S."/>
            <person name="Liolios K."/>
            <person name="Ivanova N."/>
            <person name="Mavromatis K."/>
            <person name="Mikhailova N."/>
            <person name="Pati A."/>
            <person name="Chen A."/>
            <person name="Palaniappan K."/>
            <person name="Land M."/>
            <person name="Hauser L."/>
            <person name="Chang Y.J."/>
            <person name="Jeffries C.D."/>
            <person name="Brambilla E."/>
            <person name="Yasawong M."/>
            <person name="Rohde M."/>
            <person name="Pukall R."/>
            <person name="Spring S."/>
            <person name="Goker M."/>
            <person name="Woyke T."/>
            <person name="Bristow J."/>
            <person name="Eisen J.A."/>
            <person name="Markowitz V."/>
            <person name="Hugenholtz P."/>
            <person name="Kyrpides N.C."/>
            <person name="Klenk H.P."/>
        </authorList>
    </citation>
    <scope>NUCLEOTIDE SEQUENCE [LARGE SCALE GENOMIC DNA]</scope>
    <source>
        <strain evidence="2">ATCC 51220 / DSM 2926 / LMG 16218 / CuHBu1</strain>
    </source>
</reference>
<dbReference type="CDD" id="cd02603">
    <property type="entry name" value="HAD_sEH-N_like"/>
    <property type="match status" value="1"/>
</dbReference>